<dbReference type="Proteomes" id="UP000824136">
    <property type="component" value="Unassembled WGS sequence"/>
</dbReference>
<dbReference type="Gene3D" id="2.30.30.180">
    <property type="entry name" value="Ribosome maturation factor RimP, C-terminal domain"/>
    <property type="match status" value="1"/>
</dbReference>
<keyword evidence="1 3" id="KW-0963">Cytoplasm</keyword>
<proteinExistence type="inferred from homology"/>
<dbReference type="AlphaFoldDB" id="A0A9D1GSN6"/>
<dbReference type="SUPFAM" id="SSF75420">
    <property type="entry name" value="YhbC-like, N-terminal domain"/>
    <property type="match status" value="1"/>
</dbReference>
<comment type="function">
    <text evidence="3">Required for maturation of 30S ribosomal subunits.</text>
</comment>
<gene>
    <name evidence="3" type="primary">rimP</name>
    <name evidence="6" type="ORF">IAC39_00995</name>
</gene>
<protein>
    <recommendedName>
        <fullName evidence="3">Ribosome maturation factor RimP</fullName>
    </recommendedName>
</protein>
<comment type="similarity">
    <text evidence="3">Belongs to the RimP family.</text>
</comment>
<dbReference type="InterPro" id="IPR028989">
    <property type="entry name" value="RimP_N"/>
</dbReference>
<comment type="subcellular location">
    <subcellularLocation>
        <location evidence="3">Cytoplasm</location>
    </subcellularLocation>
</comment>
<reference evidence="6" key="2">
    <citation type="journal article" date="2021" name="PeerJ">
        <title>Extensive microbial diversity within the chicken gut microbiome revealed by metagenomics and culture.</title>
        <authorList>
            <person name="Gilroy R."/>
            <person name="Ravi A."/>
            <person name="Getino M."/>
            <person name="Pursley I."/>
            <person name="Horton D.L."/>
            <person name="Alikhan N.F."/>
            <person name="Baker D."/>
            <person name="Gharbi K."/>
            <person name="Hall N."/>
            <person name="Watson M."/>
            <person name="Adriaenssens E.M."/>
            <person name="Foster-Nyarko E."/>
            <person name="Jarju S."/>
            <person name="Secka A."/>
            <person name="Antonio M."/>
            <person name="Oren A."/>
            <person name="Chaudhuri R.R."/>
            <person name="La Ragione R."/>
            <person name="Hildebrand F."/>
            <person name="Pallen M.J."/>
        </authorList>
    </citation>
    <scope>NUCLEOTIDE SEQUENCE</scope>
    <source>
        <strain evidence="6">CHK33-4379</strain>
    </source>
</reference>
<dbReference type="HAMAP" id="MF_01077">
    <property type="entry name" value="RimP"/>
    <property type="match status" value="1"/>
</dbReference>
<dbReference type="EMBL" id="DVLL01000005">
    <property type="protein sequence ID" value="HIT58292.1"/>
    <property type="molecule type" value="Genomic_DNA"/>
</dbReference>
<dbReference type="InterPro" id="IPR028998">
    <property type="entry name" value="RimP_C"/>
</dbReference>
<dbReference type="InterPro" id="IPR003728">
    <property type="entry name" value="Ribosome_maturation_RimP"/>
</dbReference>
<evidence type="ECO:0000256" key="3">
    <source>
        <dbReference type="HAMAP-Rule" id="MF_01077"/>
    </source>
</evidence>
<dbReference type="GO" id="GO:0000028">
    <property type="term" value="P:ribosomal small subunit assembly"/>
    <property type="evidence" value="ECO:0007669"/>
    <property type="project" value="TreeGrafter"/>
</dbReference>
<reference evidence="6" key="1">
    <citation type="submission" date="2020-10" db="EMBL/GenBank/DDBJ databases">
        <authorList>
            <person name="Gilroy R."/>
        </authorList>
    </citation>
    <scope>NUCLEOTIDE SEQUENCE</scope>
    <source>
        <strain evidence="6">CHK33-4379</strain>
    </source>
</reference>
<feature type="domain" description="Ribosome maturation factor RimP N-terminal" evidence="4">
    <location>
        <begin position="14"/>
        <end position="84"/>
    </location>
</feature>
<feature type="domain" description="Ribosome maturation factor RimP C-terminal" evidence="5">
    <location>
        <begin position="88"/>
        <end position="152"/>
    </location>
</feature>
<evidence type="ECO:0000259" key="5">
    <source>
        <dbReference type="Pfam" id="PF17384"/>
    </source>
</evidence>
<dbReference type="GO" id="GO:0006412">
    <property type="term" value="P:translation"/>
    <property type="evidence" value="ECO:0007669"/>
    <property type="project" value="TreeGrafter"/>
</dbReference>
<organism evidence="6 7">
    <name type="scientific">Candidatus Faeciplasma pullistercoris</name>
    <dbReference type="NCBI Taxonomy" id="2840800"/>
    <lineage>
        <taxon>Bacteria</taxon>
        <taxon>Bacillati</taxon>
        <taxon>Bacillota</taxon>
        <taxon>Clostridia</taxon>
        <taxon>Eubacteriales</taxon>
        <taxon>Oscillospiraceae</taxon>
        <taxon>Oscillospiraceae incertae sedis</taxon>
        <taxon>Candidatus Faeciplasma</taxon>
    </lineage>
</organism>
<dbReference type="PANTHER" id="PTHR33867:SF1">
    <property type="entry name" value="RIBOSOME MATURATION FACTOR RIMP"/>
    <property type="match status" value="1"/>
</dbReference>
<evidence type="ECO:0000259" key="4">
    <source>
        <dbReference type="Pfam" id="PF02576"/>
    </source>
</evidence>
<dbReference type="Pfam" id="PF17384">
    <property type="entry name" value="DUF150_C"/>
    <property type="match status" value="1"/>
</dbReference>
<dbReference type="GO" id="GO:0005829">
    <property type="term" value="C:cytosol"/>
    <property type="evidence" value="ECO:0007669"/>
    <property type="project" value="TreeGrafter"/>
</dbReference>
<sequence length="159" mass="18042">MADSATVTKVRALAQPICDELGLFLWDVRFEKEGATWYLRVFIDKDGGIDMYDCEAVHRPLDKLLDETDPISQSYVFEVCSPGLGRELRRPEHFEVCIGDEVRVRFIRERDGVKEITGILAGYDDKQKSVTLDLGEGNNQTLPLSECARVRLNDDADLF</sequence>
<evidence type="ECO:0000256" key="2">
    <source>
        <dbReference type="ARBA" id="ARBA00022517"/>
    </source>
</evidence>
<evidence type="ECO:0000313" key="7">
    <source>
        <dbReference type="Proteomes" id="UP000824136"/>
    </source>
</evidence>
<name>A0A9D1GSN6_9FIRM</name>
<keyword evidence="2 3" id="KW-0690">Ribosome biogenesis</keyword>
<dbReference type="CDD" id="cd01734">
    <property type="entry name" value="YlxS_C"/>
    <property type="match status" value="1"/>
</dbReference>
<dbReference type="SUPFAM" id="SSF74942">
    <property type="entry name" value="YhbC-like, C-terminal domain"/>
    <property type="match status" value="1"/>
</dbReference>
<evidence type="ECO:0000256" key="1">
    <source>
        <dbReference type="ARBA" id="ARBA00022490"/>
    </source>
</evidence>
<dbReference type="Gene3D" id="3.30.300.70">
    <property type="entry name" value="RimP-like superfamily, N-terminal"/>
    <property type="match status" value="1"/>
</dbReference>
<dbReference type="PANTHER" id="PTHR33867">
    <property type="entry name" value="RIBOSOME MATURATION FACTOR RIMP"/>
    <property type="match status" value="1"/>
</dbReference>
<dbReference type="FunFam" id="3.30.300.70:FF:000001">
    <property type="entry name" value="Ribosome maturation factor RimP"/>
    <property type="match status" value="1"/>
</dbReference>
<comment type="caution">
    <text evidence="6">The sequence shown here is derived from an EMBL/GenBank/DDBJ whole genome shotgun (WGS) entry which is preliminary data.</text>
</comment>
<dbReference type="InterPro" id="IPR035956">
    <property type="entry name" value="RimP_N_sf"/>
</dbReference>
<dbReference type="InterPro" id="IPR036847">
    <property type="entry name" value="RimP_C_sf"/>
</dbReference>
<evidence type="ECO:0000313" key="6">
    <source>
        <dbReference type="EMBL" id="HIT58292.1"/>
    </source>
</evidence>
<dbReference type="Pfam" id="PF02576">
    <property type="entry name" value="RimP_N"/>
    <property type="match status" value="1"/>
</dbReference>
<accession>A0A9D1GSN6</accession>